<dbReference type="AlphaFoldDB" id="A0A5N6VDS9"/>
<dbReference type="Proteomes" id="UP000325433">
    <property type="component" value="Unassembled WGS sequence"/>
</dbReference>
<evidence type="ECO:0000313" key="2">
    <source>
        <dbReference type="Proteomes" id="UP000325433"/>
    </source>
</evidence>
<proteinExistence type="predicted"/>
<dbReference type="EMBL" id="ML738468">
    <property type="protein sequence ID" value="KAE8306319.1"/>
    <property type="molecule type" value="Genomic_DNA"/>
</dbReference>
<gene>
    <name evidence="1" type="ORF">BDV41DRAFT_559084</name>
</gene>
<protein>
    <submittedName>
        <fullName evidence="1">Uncharacterized protein</fullName>
    </submittedName>
</protein>
<name>A0A5N6VDS9_9EURO</name>
<accession>A0A5N6VDS9</accession>
<keyword evidence="2" id="KW-1185">Reference proteome</keyword>
<evidence type="ECO:0000313" key="1">
    <source>
        <dbReference type="EMBL" id="KAE8306319.1"/>
    </source>
</evidence>
<sequence>MHEYFTVLCTVAFSPPPQGSPPQAYRITYRLTITRDLPHLVSPFHAKWGSALHTVLDLDNCILNIGQPPRLLLSDERKGKNVSKH</sequence>
<organism evidence="1 2">
    <name type="scientific">Aspergillus transmontanensis</name>
    <dbReference type="NCBI Taxonomy" id="1034304"/>
    <lineage>
        <taxon>Eukaryota</taxon>
        <taxon>Fungi</taxon>
        <taxon>Dikarya</taxon>
        <taxon>Ascomycota</taxon>
        <taxon>Pezizomycotina</taxon>
        <taxon>Eurotiomycetes</taxon>
        <taxon>Eurotiomycetidae</taxon>
        <taxon>Eurotiales</taxon>
        <taxon>Aspergillaceae</taxon>
        <taxon>Aspergillus</taxon>
        <taxon>Aspergillus subgen. Circumdati</taxon>
    </lineage>
</organism>
<reference evidence="2" key="1">
    <citation type="submission" date="2019-04" db="EMBL/GenBank/DDBJ databases">
        <title>Friends and foes A comparative genomics studyof 23 Aspergillus species from section Flavi.</title>
        <authorList>
            <consortium name="DOE Joint Genome Institute"/>
            <person name="Kjaerbolling I."/>
            <person name="Vesth T."/>
            <person name="Frisvad J.C."/>
            <person name="Nybo J.L."/>
            <person name="Theobald S."/>
            <person name="Kildgaard S."/>
            <person name="Isbrandt T."/>
            <person name="Kuo A."/>
            <person name="Sato A."/>
            <person name="Lyhne E.K."/>
            <person name="Kogle M.E."/>
            <person name="Wiebenga A."/>
            <person name="Kun R.S."/>
            <person name="Lubbers R.J."/>
            <person name="Makela M.R."/>
            <person name="Barry K."/>
            <person name="Chovatia M."/>
            <person name="Clum A."/>
            <person name="Daum C."/>
            <person name="Haridas S."/>
            <person name="He G."/>
            <person name="LaButti K."/>
            <person name="Lipzen A."/>
            <person name="Mondo S."/>
            <person name="Riley R."/>
            <person name="Salamov A."/>
            <person name="Simmons B.A."/>
            <person name="Magnuson J.K."/>
            <person name="Henrissat B."/>
            <person name="Mortensen U.H."/>
            <person name="Larsen T.O."/>
            <person name="Devries R.P."/>
            <person name="Grigoriev I.V."/>
            <person name="Machida M."/>
            <person name="Baker S.E."/>
            <person name="Andersen M.R."/>
        </authorList>
    </citation>
    <scope>NUCLEOTIDE SEQUENCE [LARGE SCALE GENOMIC DNA]</scope>
    <source>
        <strain evidence="2">CBS 130015</strain>
    </source>
</reference>